<dbReference type="KEGG" id="hsc:HVS_15075"/>
<keyword evidence="10" id="KW-1185">Reference proteome</keyword>
<dbReference type="InterPro" id="IPR040026">
    <property type="entry name" value="FliD"/>
</dbReference>
<keyword evidence="3" id="KW-0175">Coiled coil</keyword>
<comment type="function">
    <text evidence="5">Required for morphogenesis and for the elongation of the flagellar filament by facilitating polymerization of the flagellin monomers at the tip of growing filament. Forms a capping structure, which prevents flagellin subunits (transported through the central channel of the flagellum) from leaking out without polymerization at the distal end.</text>
</comment>
<dbReference type="InterPro" id="IPR010809">
    <property type="entry name" value="FliD_C"/>
</dbReference>
<evidence type="ECO:0000259" key="6">
    <source>
        <dbReference type="Pfam" id="PF02465"/>
    </source>
</evidence>
<sequence length="641" mass="71728">MSLYGIYNTEYSRLRFSGLVSGVDTGYMIEQLMYIEKMKVDKVEQDKQILEWKRDMYRDVTNKLRAFSDKYFNLLKPETNFRSLSAFNLFNISSSNEKAVTAVAGSAAESKVYTIQVHSLASGAKIEGTSNITRNIIASEAVEDFQLVGRKINVTLDGVTKTIELKDYSDIDHMIEDINASLSKAFGAGKVKVSNSGGRVEFNVLLNGSTLMLADGTSFSGDLKKLGFMPEDNTSNRISLASGLESIKDNFKNTLAIDNPEENVVFTINDVVIDVGKSYKNATLRDVMNAINNSDAGVRIQYDSLNDKFTLTSTVEGAASSITFVDTHEENGLLKALGIVDGTYTQGTDAEFTLNGVEGMKRSSNQFTIDGVRFSLNEISEEEVTIEIKNDIDAVVENIKGLVEDYNKILDEINGLIHQKKNRDYRPLTKEQKDAMSEKEIELWEEKAKEGLLSNDNILFNILNEMRKALFDKVEGVSISVFDIGISTGAYYERGKLTLDEAKLKSALMNNFDEVVKLFTTKPEDSGVNTVNDREKVVQNYNQSGITQRIYDILQKNIRTTRDSSGKKGILLEKAGIVGDASEFNNLIVDEIKAKDSMIQKMLEIMYQKEEAYYRKFTAMEKMLSQMESQSVWLMQQLGLG</sequence>
<evidence type="ECO:0000313" key="8">
    <source>
        <dbReference type="EMBL" id="AUG57140.1"/>
    </source>
</evidence>
<feature type="domain" description="Flagellar hook-associated protein 2 N-terminal" evidence="6">
    <location>
        <begin position="21"/>
        <end position="123"/>
    </location>
</feature>
<dbReference type="Pfam" id="PF02465">
    <property type="entry name" value="FliD_N"/>
    <property type="match status" value="1"/>
</dbReference>
<dbReference type="PANTHER" id="PTHR30288:SF0">
    <property type="entry name" value="FLAGELLAR HOOK-ASSOCIATED PROTEIN 2"/>
    <property type="match status" value="1"/>
</dbReference>
<dbReference type="GO" id="GO:0007155">
    <property type="term" value="P:cell adhesion"/>
    <property type="evidence" value="ECO:0007669"/>
    <property type="project" value="InterPro"/>
</dbReference>
<comment type="subunit">
    <text evidence="2 5">Homopentamer.</text>
</comment>
<dbReference type="Proteomes" id="UP000233534">
    <property type="component" value="Chromosome"/>
</dbReference>
<evidence type="ECO:0000259" key="7">
    <source>
        <dbReference type="Pfam" id="PF07195"/>
    </source>
</evidence>
<proteinExistence type="inferred from homology"/>
<dbReference type="PANTHER" id="PTHR30288">
    <property type="entry name" value="FLAGELLAR CAP/ASSEMBLY PROTEIN FLID"/>
    <property type="match status" value="1"/>
</dbReference>
<dbReference type="RefSeq" id="WP_101300182.1">
    <property type="nucleotide sequence ID" value="NZ_CP025197.1"/>
</dbReference>
<evidence type="ECO:0000256" key="1">
    <source>
        <dbReference type="ARBA" id="ARBA00009764"/>
    </source>
</evidence>
<reference evidence="9 10" key="1">
    <citation type="submission" date="2017-12" db="EMBL/GenBank/DDBJ databases">
        <title>Complete genome sequence of Herbivorax saccincola GGR1, a novel Cellulosome-producing hydrolytic bacterium in a thermophilic biogas plant, established by Illumina and Nanopore MinION sequencing.</title>
        <authorList>
            <person name="Pechtl A."/>
            <person name="Ruckert C."/>
            <person name="Koeck D.E."/>
            <person name="Maus I."/>
            <person name="Winkler A."/>
            <person name="Kalinowski J."/>
            <person name="Puhler A."/>
            <person name="Schwarz W.W."/>
            <person name="Zverlov V.V."/>
            <person name="Schluter A."/>
            <person name="Liebl W."/>
        </authorList>
    </citation>
    <scope>NUCLEOTIDE SEQUENCE [LARGE SCALE GENOMIC DNA]</scope>
    <source>
        <strain evidence="9">GGR1</strain>
        <strain evidence="10">SR1</strain>
    </source>
</reference>
<keyword evidence="5" id="KW-0964">Secreted</keyword>
<dbReference type="InterPro" id="IPR003481">
    <property type="entry name" value="FliD_N"/>
</dbReference>
<dbReference type="Pfam" id="PF07195">
    <property type="entry name" value="FliD_C"/>
    <property type="match status" value="1"/>
</dbReference>
<dbReference type="AlphaFoldDB" id="A0A2K9EFD9"/>
<keyword evidence="4 5" id="KW-0975">Bacterial flagellum</keyword>
<keyword evidence="9" id="KW-0282">Flagellum</keyword>
<name>A0A2K9EFD9_9FIRM</name>
<dbReference type="GO" id="GO:0009421">
    <property type="term" value="C:bacterial-type flagellum filament cap"/>
    <property type="evidence" value="ECO:0007669"/>
    <property type="project" value="InterPro"/>
</dbReference>
<gene>
    <name evidence="9" type="primary">fliD2</name>
    <name evidence="8" type="synonym">fliD1</name>
    <name evidence="8" type="ORF">HVS_06060</name>
    <name evidence="9" type="ORF">HVS_15075</name>
</gene>
<keyword evidence="9" id="KW-0969">Cilium</keyword>
<evidence type="ECO:0000256" key="5">
    <source>
        <dbReference type="RuleBase" id="RU362066"/>
    </source>
</evidence>
<comment type="subcellular location">
    <subcellularLocation>
        <location evidence="5">Secreted</location>
    </subcellularLocation>
    <subcellularLocation>
        <location evidence="5">Bacterial flagellum</location>
    </subcellularLocation>
</comment>
<evidence type="ECO:0000256" key="3">
    <source>
        <dbReference type="ARBA" id="ARBA00023054"/>
    </source>
</evidence>
<dbReference type="GO" id="GO:0071973">
    <property type="term" value="P:bacterial-type flagellum-dependent cell motility"/>
    <property type="evidence" value="ECO:0007669"/>
    <property type="project" value="TreeGrafter"/>
</dbReference>
<protein>
    <recommendedName>
        <fullName evidence="5">Flagellar hook-associated protein 2</fullName>
        <shortName evidence="5">HAP2</shortName>
    </recommendedName>
    <alternativeName>
        <fullName evidence="5">Flagellar cap protein</fullName>
    </alternativeName>
</protein>
<evidence type="ECO:0000313" key="10">
    <source>
        <dbReference type="Proteomes" id="UP000233534"/>
    </source>
</evidence>
<dbReference type="GO" id="GO:0009424">
    <property type="term" value="C:bacterial-type flagellum hook"/>
    <property type="evidence" value="ECO:0007669"/>
    <property type="project" value="UniProtKB-UniRule"/>
</dbReference>
<dbReference type="KEGG" id="hsc:HVS_06060"/>
<comment type="similarity">
    <text evidence="1 5">Belongs to the FliD family.</text>
</comment>
<accession>A0A2K9EFD9</accession>
<dbReference type="EMBL" id="CP025197">
    <property type="protein sequence ID" value="AUG57140.1"/>
    <property type="molecule type" value="Genomic_DNA"/>
</dbReference>
<organism evidence="9 10">
    <name type="scientific">Acetivibrio saccincola</name>
    <dbReference type="NCBI Taxonomy" id="1677857"/>
    <lineage>
        <taxon>Bacteria</taxon>
        <taxon>Bacillati</taxon>
        <taxon>Bacillota</taxon>
        <taxon>Clostridia</taxon>
        <taxon>Eubacteriales</taxon>
        <taxon>Oscillospiraceae</taxon>
        <taxon>Acetivibrio</taxon>
    </lineage>
</organism>
<dbReference type="EMBL" id="CP025197">
    <property type="protein sequence ID" value="AUG58864.1"/>
    <property type="molecule type" value="Genomic_DNA"/>
</dbReference>
<keyword evidence="9" id="KW-0966">Cell projection</keyword>
<dbReference type="GO" id="GO:0005576">
    <property type="term" value="C:extracellular region"/>
    <property type="evidence" value="ECO:0007669"/>
    <property type="project" value="UniProtKB-SubCell"/>
</dbReference>
<evidence type="ECO:0000256" key="2">
    <source>
        <dbReference type="ARBA" id="ARBA00011255"/>
    </source>
</evidence>
<feature type="domain" description="Flagellar hook-associated protein 2 C-terminal" evidence="7">
    <location>
        <begin position="347"/>
        <end position="628"/>
    </location>
</feature>
<evidence type="ECO:0000313" key="9">
    <source>
        <dbReference type="EMBL" id="AUG58864.1"/>
    </source>
</evidence>
<evidence type="ECO:0000256" key="4">
    <source>
        <dbReference type="ARBA" id="ARBA00023143"/>
    </source>
</evidence>